<sequence length="518" mass="57793">MGRLFNPRQPQASSAIPVLPQEIVNLVIDEVASSLQSSTEPRRAALSTLKACTLVSHSFRQQARKHLFSQVHVRIDKHGHQHNGRIQSLGMAESDGVVHFFRTLIFTVDLPFRKKSFVNLPFSGTGAIKPKTSRWSVLRFVDVFRLRGTDAANTIAALNTACLHTLEIVGRQSFYVWDCNGKIGHGLGDICAKETLRSLRISKVVALPSSILKDAIQSTHLYNLTLSQISIANIQSDHPDSSYGQGTSSGRVSHLGQLEATGFSCSALLNILKCDGHASTPRYVTFPYLRKLAISVPTLPSEMDELWSFLQHISQTLECLELQQYKWSSAYKVSRSSADFFHELIFFISAVYDALSQGSFRLSDLSSLCSLKICTTSFDIGKNFCTKQEMIAKLLGSDTAANTLTSVIVDIYVHRSVKHIRRDSNLTWRDLGPLSGWEAIDTALFTSAFPNLKEFIFNLKLFYYIKDTDSSSPQSRQTVNIPTKLLLPNITSLLSNSVKLYLDVLCSHRPFLDHFNVL</sequence>
<dbReference type="EMBL" id="JAFIQS010000005">
    <property type="protein sequence ID" value="KAG5169674.1"/>
    <property type="molecule type" value="Genomic_DNA"/>
</dbReference>
<evidence type="ECO:0000313" key="1">
    <source>
        <dbReference type="EMBL" id="KAG5169674.1"/>
    </source>
</evidence>
<proteinExistence type="predicted"/>
<name>A0A8H7Y1S5_PSICU</name>
<gene>
    <name evidence="1" type="ORF">JR316_006230</name>
</gene>
<protein>
    <submittedName>
        <fullName evidence="1">Uncharacterized protein</fullName>
    </submittedName>
</protein>
<comment type="caution">
    <text evidence="1">The sequence shown here is derived from an EMBL/GenBank/DDBJ whole genome shotgun (WGS) entry which is preliminary data.</text>
</comment>
<dbReference type="AlphaFoldDB" id="A0A8H7Y1S5"/>
<organism evidence="1">
    <name type="scientific">Psilocybe cubensis</name>
    <name type="common">Psychedelic mushroom</name>
    <name type="synonym">Stropharia cubensis</name>
    <dbReference type="NCBI Taxonomy" id="181762"/>
    <lineage>
        <taxon>Eukaryota</taxon>
        <taxon>Fungi</taxon>
        <taxon>Dikarya</taxon>
        <taxon>Basidiomycota</taxon>
        <taxon>Agaricomycotina</taxon>
        <taxon>Agaricomycetes</taxon>
        <taxon>Agaricomycetidae</taxon>
        <taxon>Agaricales</taxon>
        <taxon>Agaricineae</taxon>
        <taxon>Strophariaceae</taxon>
        <taxon>Psilocybe</taxon>
    </lineage>
</organism>
<accession>A0A8H7Y1S5</accession>
<reference evidence="1" key="1">
    <citation type="submission" date="2021-02" db="EMBL/GenBank/DDBJ databases">
        <title>Psilocybe cubensis genome.</title>
        <authorList>
            <person name="Mckernan K.J."/>
            <person name="Crawford S."/>
            <person name="Trippe A."/>
            <person name="Kane L.T."/>
            <person name="Mclaughlin S."/>
        </authorList>
    </citation>
    <scope>NUCLEOTIDE SEQUENCE [LARGE SCALE GENOMIC DNA]</scope>
    <source>
        <strain evidence="1">MGC-MH-2018</strain>
    </source>
</reference>